<dbReference type="InterPro" id="IPR001680">
    <property type="entry name" value="WD40_rpt"/>
</dbReference>
<dbReference type="AlphaFoldDB" id="A0A814JKP3"/>
<keyword evidence="1 3" id="KW-0853">WD repeat</keyword>
<evidence type="ECO:0000256" key="1">
    <source>
        <dbReference type="ARBA" id="ARBA00022574"/>
    </source>
</evidence>
<evidence type="ECO:0000313" key="4">
    <source>
        <dbReference type="EMBL" id="CAF1039379.1"/>
    </source>
</evidence>
<dbReference type="PROSITE" id="PS50294">
    <property type="entry name" value="WD_REPEATS_REGION"/>
    <property type="match status" value="1"/>
</dbReference>
<dbReference type="GO" id="GO:1990234">
    <property type="term" value="C:transferase complex"/>
    <property type="evidence" value="ECO:0007669"/>
    <property type="project" value="UniProtKB-ARBA"/>
</dbReference>
<feature type="repeat" description="WD" evidence="3">
    <location>
        <begin position="13"/>
        <end position="53"/>
    </location>
</feature>
<organism evidence="4 5">
    <name type="scientific">Brachionus calyciflorus</name>
    <dbReference type="NCBI Taxonomy" id="104777"/>
    <lineage>
        <taxon>Eukaryota</taxon>
        <taxon>Metazoa</taxon>
        <taxon>Spiralia</taxon>
        <taxon>Gnathifera</taxon>
        <taxon>Rotifera</taxon>
        <taxon>Eurotatoria</taxon>
        <taxon>Monogononta</taxon>
        <taxon>Pseudotrocha</taxon>
        <taxon>Ploima</taxon>
        <taxon>Brachionidae</taxon>
        <taxon>Brachionus</taxon>
    </lineage>
</organism>
<evidence type="ECO:0000313" key="5">
    <source>
        <dbReference type="Proteomes" id="UP000663879"/>
    </source>
</evidence>
<dbReference type="InterPro" id="IPR019775">
    <property type="entry name" value="WD40_repeat_CS"/>
</dbReference>
<dbReference type="PROSITE" id="PS00678">
    <property type="entry name" value="WD_REPEATS_1"/>
    <property type="match status" value="1"/>
</dbReference>
<keyword evidence="5" id="KW-1185">Reference proteome</keyword>
<dbReference type="Pfam" id="PF00400">
    <property type="entry name" value="WD40"/>
    <property type="match status" value="2"/>
</dbReference>
<gene>
    <name evidence="4" type="ORF">OXX778_LOCUS18271</name>
</gene>
<comment type="caution">
    <text evidence="4">The sequence shown here is derived from an EMBL/GenBank/DDBJ whole genome shotgun (WGS) entry which is preliminary data.</text>
</comment>
<proteinExistence type="predicted"/>
<evidence type="ECO:0000256" key="3">
    <source>
        <dbReference type="PROSITE-ProRule" id="PRU00221"/>
    </source>
</evidence>
<name>A0A814JKP3_9BILA</name>
<dbReference type="OrthoDB" id="340259at2759"/>
<dbReference type="PROSITE" id="PS50082">
    <property type="entry name" value="WD_REPEATS_2"/>
    <property type="match status" value="2"/>
</dbReference>
<dbReference type="Gene3D" id="2.130.10.10">
    <property type="entry name" value="YVTN repeat-like/Quinoprotein amine dehydrogenase"/>
    <property type="match status" value="1"/>
</dbReference>
<accession>A0A814JKP3</accession>
<dbReference type="EMBL" id="CAJNOC010004987">
    <property type="protein sequence ID" value="CAF1039379.1"/>
    <property type="molecule type" value="Genomic_DNA"/>
</dbReference>
<sequence>MIKFYSNIELWILAGHSRAVSSLKIIEKNVLTSGSYDASIIIWDLENYAQLKTLKDSTFILDLKLIHDYLASVLSDGTIKFWDTDTGSCLEKIEKKTTILCNSQSCIWIEVKEIQDLICGFSDGTFKIFQNISKFYVE</sequence>
<dbReference type="Proteomes" id="UP000663879">
    <property type="component" value="Unassembled WGS sequence"/>
</dbReference>
<feature type="repeat" description="WD" evidence="3">
    <location>
        <begin position="69"/>
        <end position="92"/>
    </location>
</feature>
<dbReference type="PANTHER" id="PTHR22847:SF637">
    <property type="entry name" value="WD REPEAT DOMAIN 5B"/>
    <property type="match status" value="1"/>
</dbReference>
<evidence type="ECO:0000256" key="2">
    <source>
        <dbReference type="ARBA" id="ARBA00022737"/>
    </source>
</evidence>
<dbReference type="SUPFAM" id="SSF50978">
    <property type="entry name" value="WD40 repeat-like"/>
    <property type="match status" value="1"/>
</dbReference>
<protein>
    <submittedName>
        <fullName evidence="4">Uncharacterized protein</fullName>
    </submittedName>
</protein>
<keyword evidence="2" id="KW-0677">Repeat</keyword>
<reference evidence="4" key="1">
    <citation type="submission" date="2021-02" db="EMBL/GenBank/DDBJ databases">
        <authorList>
            <person name="Nowell W R."/>
        </authorList>
    </citation>
    <scope>NUCLEOTIDE SEQUENCE</scope>
    <source>
        <strain evidence="4">Ploen Becks lab</strain>
    </source>
</reference>
<dbReference type="InterPro" id="IPR015943">
    <property type="entry name" value="WD40/YVTN_repeat-like_dom_sf"/>
</dbReference>
<dbReference type="InterPro" id="IPR036322">
    <property type="entry name" value="WD40_repeat_dom_sf"/>
</dbReference>
<dbReference type="PANTHER" id="PTHR22847">
    <property type="entry name" value="WD40 REPEAT PROTEIN"/>
    <property type="match status" value="1"/>
</dbReference>
<dbReference type="SMART" id="SM00320">
    <property type="entry name" value="WD40"/>
    <property type="match status" value="2"/>
</dbReference>